<accession>A0A812SK90</accession>
<feature type="non-terminal residue" evidence="2">
    <location>
        <position position="1"/>
    </location>
</feature>
<keyword evidence="1" id="KW-0472">Membrane</keyword>
<evidence type="ECO:0000256" key="1">
    <source>
        <dbReference type="SAM" id="Phobius"/>
    </source>
</evidence>
<gene>
    <name evidence="2" type="ORF">SPIL2461_LOCUS12224</name>
</gene>
<feature type="non-terminal residue" evidence="2">
    <location>
        <position position="107"/>
    </location>
</feature>
<comment type="caution">
    <text evidence="2">The sequence shown here is derived from an EMBL/GenBank/DDBJ whole genome shotgun (WGS) entry which is preliminary data.</text>
</comment>
<keyword evidence="1" id="KW-0812">Transmembrane</keyword>
<evidence type="ECO:0000313" key="3">
    <source>
        <dbReference type="Proteomes" id="UP000649617"/>
    </source>
</evidence>
<dbReference type="AlphaFoldDB" id="A0A812SK90"/>
<feature type="transmembrane region" description="Helical" evidence="1">
    <location>
        <begin position="43"/>
        <end position="61"/>
    </location>
</feature>
<feature type="transmembrane region" description="Helical" evidence="1">
    <location>
        <begin position="81"/>
        <end position="106"/>
    </location>
</feature>
<organism evidence="2 3">
    <name type="scientific">Symbiodinium pilosum</name>
    <name type="common">Dinoflagellate</name>
    <dbReference type="NCBI Taxonomy" id="2952"/>
    <lineage>
        <taxon>Eukaryota</taxon>
        <taxon>Sar</taxon>
        <taxon>Alveolata</taxon>
        <taxon>Dinophyceae</taxon>
        <taxon>Suessiales</taxon>
        <taxon>Symbiodiniaceae</taxon>
        <taxon>Symbiodinium</taxon>
    </lineage>
</organism>
<name>A0A812SK90_SYMPI</name>
<dbReference type="EMBL" id="CAJNIZ010024781">
    <property type="protein sequence ID" value="CAE7479609.1"/>
    <property type="molecule type" value="Genomic_DNA"/>
</dbReference>
<reference evidence="2" key="1">
    <citation type="submission" date="2021-02" db="EMBL/GenBank/DDBJ databases">
        <authorList>
            <person name="Dougan E. K."/>
            <person name="Rhodes N."/>
            <person name="Thang M."/>
            <person name="Chan C."/>
        </authorList>
    </citation>
    <scope>NUCLEOTIDE SEQUENCE</scope>
</reference>
<proteinExistence type="predicted"/>
<dbReference type="OrthoDB" id="427948at2759"/>
<keyword evidence="3" id="KW-1185">Reference proteome</keyword>
<evidence type="ECO:0000313" key="2">
    <source>
        <dbReference type="EMBL" id="CAE7479609.1"/>
    </source>
</evidence>
<sequence length="107" mass="11908">CLRAQPHVEKVKTLQGRKMTAGQAAKFRVQLQMAFLKDLGLPVLMRVFSVTMYVTMVYFTAVMTKENVVELGVEMFQILTYIAFSKAMCEVFLPIVCVGIVGALVVA</sequence>
<keyword evidence="1" id="KW-1133">Transmembrane helix</keyword>
<dbReference type="Proteomes" id="UP000649617">
    <property type="component" value="Unassembled WGS sequence"/>
</dbReference>
<protein>
    <submittedName>
        <fullName evidence="2">Uncharacterized protein</fullName>
    </submittedName>
</protein>